<accession>A0A8H6X3G0</accession>
<keyword evidence="4" id="KW-1185">Reference proteome</keyword>
<sequence length="249" mass="27421">MLLFIILTISVTSVVAGIITGVFSFQGLRPFFSMFAGFTKFLAGDVTHLNNRKTSTAVGIWCGGAVLSDIPIAIFMTYYLAKNDTGFRQTHVLISKLIRLTIETGAVTGTEYFVGSHELRTYCLVAVVALTNLILLFAFPGRVHYTTPALIMPKLYANTIIAVLNARLQIVGGRITYASTSDFTEVVSSTSFGRPDQNDGSGRSRALARNTPVVAITKEVFSDQRLDERVEMKAMERSRDDVYRLILLC</sequence>
<dbReference type="EMBL" id="JACAZI010000029">
    <property type="protein sequence ID" value="KAF7333539.1"/>
    <property type="molecule type" value="Genomic_DNA"/>
</dbReference>
<protein>
    <recommendedName>
        <fullName evidence="2">DUF6534 domain-containing protein</fullName>
    </recommendedName>
</protein>
<gene>
    <name evidence="3" type="ORF">MVEN_02370200</name>
</gene>
<name>A0A8H6X3G0_9AGAR</name>
<feature type="transmembrane region" description="Helical" evidence="1">
    <location>
        <begin position="58"/>
        <end position="81"/>
    </location>
</feature>
<keyword evidence="1" id="KW-0812">Transmembrane</keyword>
<evidence type="ECO:0000313" key="4">
    <source>
        <dbReference type="Proteomes" id="UP000620124"/>
    </source>
</evidence>
<dbReference type="OrthoDB" id="3070057at2759"/>
<dbReference type="PANTHER" id="PTHR40465:SF1">
    <property type="entry name" value="DUF6534 DOMAIN-CONTAINING PROTEIN"/>
    <property type="match status" value="1"/>
</dbReference>
<dbReference type="PANTHER" id="PTHR40465">
    <property type="entry name" value="CHROMOSOME 1, WHOLE GENOME SHOTGUN SEQUENCE"/>
    <property type="match status" value="1"/>
</dbReference>
<evidence type="ECO:0000259" key="2">
    <source>
        <dbReference type="Pfam" id="PF20152"/>
    </source>
</evidence>
<evidence type="ECO:0000313" key="3">
    <source>
        <dbReference type="EMBL" id="KAF7333539.1"/>
    </source>
</evidence>
<keyword evidence="1" id="KW-0472">Membrane</keyword>
<dbReference type="Pfam" id="PF20152">
    <property type="entry name" value="DUF6534"/>
    <property type="match status" value="1"/>
</dbReference>
<feature type="transmembrane region" description="Helical" evidence="1">
    <location>
        <begin position="119"/>
        <end position="139"/>
    </location>
</feature>
<comment type="caution">
    <text evidence="3">The sequence shown here is derived from an EMBL/GenBank/DDBJ whole genome shotgun (WGS) entry which is preliminary data.</text>
</comment>
<dbReference type="InterPro" id="IPR045339">
    <property type="entry name" value="DUF6534"/>
</dbReference>
<dbReference type="AlphaFoldDB" id="A0A8H6X3G0"/>
<keyword evidence="1" id="KW-1133">Transmembrane helix</keyword>
<evidence type="ECO:0000256" key="1">
    <source>
        <dbReference type="SAM" id="Phobius"/>
    </source>
</evidence>
<reference evidence="3" key="1">
    <citation type="submission" date="2020-05" db="EMBL/GenBank/DDBJ databases">
        <title>Mycena genomes resolve the evolution of fungal bioluminescence.</title>
        <authorList>
            <person name="Tsai I.J."/>
        </authorList>
    </citation>
    <scope>NUCLEOTIDE SEQUENCE</scope>
    <source>
        <strain evidence="3">CCC161011</strain>
    </source>
</reference>
<organism evidence="3 4">
    <name type="scientific">Mycena venus</name>
    <dbReference type="NCBI Taxonomy" id="2733690"/>
    <lineage>
        <taxon>Eukaryota</taxon>
        <taxon>Fungi</taxon>
        <taxon>Dikarya</taxon>
        <taxon>Basidiomycota</taxon>
        <taxon>Agaricomycotina</taxon>
        <taxon>Agaricomycetes</taxon>
        <taxon>Agaricomycetidae</taxon>
        <taxon>Agaricales</taxon>
        <taxon>Marasmiineae</taxon>
        <taxon>Mycenaceae</taxon>
        <taxon>Mycena</taxon>
    </lineage>
</organism>
<proteinExistence type="predicted"/>
<dbReference type="Proteomes" id="UP000620124">
    <property type="component" value="Unassembled WGS sequence"/>
</dbReference>
<feature type="domain" description="DUF6534" evidence="2">
    <location>
        <begin position="65"/>
        <end position="167"/>
    </location>
</feature>